<keyword evidence="2" id="KW-1185">Reference proteome</keyword>
<dbReference type="EMBL" id="BAABKE010000004">
    <property type="protein sequence ID" value="GAA5100426.1"/>
    <property type="molecule type" value="Genomic_DNA"/>
</dbReference>
<evidence type="ECO:0000313" key="1">
    <source>
        <dbReference type="EMBL" id="GAA5100426.1"/>
    </source>
</evidence>
<dbReference type="RefSeq" id="WP_077925595.1">
    <property type="nucleotide sequence ID" value="NZ_BAABKE010000004.1"/>
</dbReference>
<proteinExistence type="predicted"/>
<name>A0ABP9MXS3_9GAMM</name>
<sequence>MQMDIANFPIVKIDYSAPYRVDFREILDNLDELFAKEQPFVIIGKGESSQEEADQAKDVRMEVAAWANQRKVYLNRWVLSSFMIIPDPKKREEMQLYAPIFEKFWEYPFVMVASQEEAYQKASILLAAE</sequence>
<dbReference type="Proteomes" id="UP001500631">
    <property type="component" value="Unassembled WGS sequence"/>
</dbReference>
<evidence type="ECO:0000313" key="2">
    <source>
        <dbReference type="Proteomes" id="UP001500631"/>
    </source>
</evidence>
<comment type="caution">
    <text evidence="1">The sequence shown here is derived from an EMBL/GenBank/DDBJ whole genome shotgun (WGS) entry which is preliminary data.</text>
</comment>
<reference evidence="2" key="1">
    <citation type="journal article" date="2019" name="Int. J. Syst. Evol. Microbiol.">
        <title>The Global Catalogue of Microorganisms (GCM) 10K type strain sequencing project: providing services to taxonomists for standard genome sequencing and annotation.</title>
        <authorList>
            <consortium name="The Broad Institute Genomics Platform"/>
            <consortium name="The Broad Institute Genome Sequencing Center for Infectious Disease"/>
            <person name="Wu L."/>
            <person name="Ma J."/>
        </authorList>
    </citation>
    <scope>NUCLEOTIDE SEQUENCE [LARGE SCALE GENOMIC DNA]</scope>
    <source>
        <strain evidence="2">JCM 18424</strain>
    </source>
</reference>
<gene>
    <name evidence="1" type="ORF">GCM10023338_15110</name>
</gene>
<organism evidence="1 2">
    <name type="scientific">Wohlfahrtiimonas larvae</name>
    <dbReference type="NCBI Taxonomy" id="1157986"/>
    <lineage>
        <taxon>Bacteria</taxon>
        <taxon>Pseudomonadati</taxon>
        <taxon>Pseudomonadota</taxon>
        <taxon>Gammaproteobacteria</taxon>
        <taxon>Cardiobacteriales</taxon>
        <taxon>Ignatzschineriaceae</taxon>
        <taxon>Wohlfahrtiimonas</taxon>
    </lineage>
</organism>
<accession>A0ABP9MXS3</accession>
<protein>
    <submittedName>
        <fullName evidence="1">Uncharacterized protein</fullName>
    </submittedName>
</protein>